<gene>
    <name evidence="2" type="ORF">BBK14_31620</name>
</gene>
<reference evidence="3" key="1">
    <citation type="submission" date="2016-07" db="EMBL/GenBank/DDBJ databases">
        <title>Frankia sp. NRRL B-16219 Genome sequencing.</title>
        <authorList>
            <person name="Ghodhbane-Gtari F."/>
            <person name="Swanson E."/>
            <person name="Gueddou A."/>
            <person name="Louati M."/>
            <person name="Nouioui I."/>
            <person name="Hezbri K."/>
            <person name="Abebe-Akele F."/>
            <person name="Simpson S."/>
            <person name="Morris K."/>
            <person name="Thomas K."/>
            <person name="Gtari M."/>
            <person name="Tisa L.S."/>
        </authorList>
    </citation>
    <scope>NUCLEOTIDE SEQUENCE [LARGE SCALE GENOMIC DNA]</scope>
    <source>
        <strain evidence="3">NRRL B-16219</strain>
    </source>
</reference>
<name>A0A1S1RDB2_9ACTN</name>
<dbReference type="AlphaFoldDB" id="A0A1S1RDB2"/>
<keyword evidence="3" id="KW-1185">Reference proteome</keyword>
<comment type="caution">
    <text evidence="2">The sequence shown here is derived from an EMBL/GenBank/DDBJ whole genome shotgun (WGS) entry which is preliminary data.</text>
</comment>
<evidence type="ECO:0000313" key="3">
    <source>
        <dbReference type="Proteomes" id="UP000179769"/>
    </source>
</evidence>
<protein>
    <submittedName>
        <fullName evidence="2">Uncharacterized protein</fullName>
    </submittedName>
</protein>
<feature type="region of interest" description="Disordered" evidence="1">
    <location>
        <begin position="1"/>
        <end position="51"/>
    </location>
</feature>
<feature type="compositionally biased region" description="Basic and acidic residues" evidence="1">
    <location>
        <begin position="111"/>
        <end position="126"/>
    </location>
</feature>
<accession>A0A1S1RDB2</accession>
<feature type="region of interest" description="Disordered" evidence="1">
    <location>
        <begin position="86"/>
        <end position="126"/>
    </location>
</feature>
<evidence type="ECO:0000256" key="1">
    <source>
        <dbReference type="SAM" id="MobiDB-lite"/>
    </source>
</evidence>
<organism evidence="2 3">
    <name type="scientific">Parafrankia soli</name>
    <dbReference type="NCBI Taxonomy" id="2599596"/>
    <lineage>
        <taxon>Bacteria</taxon>
        <taxon>Bacillati</taxon>
        <taxon>Actinomycetota</taxon>
        <taxon>Actinomycetes</taxon>
        <taxon>Frankiales</taxon>
        <taxon>Frankiaceae</taxon>
        <taxon>Parafrankia</taxon>
    </lineage>
</organism>
<sequence>MGLGLAGRRLADRRGPGRVSDGESFLTGANAPAPGAPADPGDAPARAVGVNPTAVSPEELAVAAVNTSDPVSALRFGEQPGLLATEDAASAPDEHLSTNTSFANEVMEQNRPGRLDNERDKPPRAP</sequence>
<dbReference type="Proteomes" id="UP000179769">
    <property type="component" value="Unassembled WGS sequence"/>
</dbReference>
<dbReference type="EMBL" id="MAXA01000039">
    <property type="protein sequence ID" value="OHV42854.1"/>
    <property type="molecule type" value="Genomic_DNA"/>
</dbReference>
<feature type="compositionally biased region" description="Low complexity" evidence="1">
    <location>
        <begin position="28"/>
        <end position="47"/>
    </location>
</feature>
<proteinExistence type="predicted"/>
<evidence type="ECO:0000313" key="2">
    <source>
        <dbReference type="EMBL" id="OHV42854.1"/>
    </source>
</evidence>